<dbReference type="InterPro" id="IPR002347">
    <property type="entry name" value="SDR_fam"/>
</dbReference>
<accession>B8R4H9</accession>
<dbReference type="PANTHER" id="PTHR43477:SF1">
    <property type="entry name" value="DIHYDROANTICAPSIN 7-DEHYDROGENASE"/>
    <property type="match status" value="1"/>
</dbReference>
<protein>
    <submittedName>
        <fullName evidence="3">Putative oxidoreductase</fullName>
    </submittedName>
</protein>
<organism evidence="3">
    <name type="scientific">Mycolicibacterium brisbanense</name>
    <dbReference type="NCBI Taxonomy" id="146020"/>
    <lineage>
        <taxon>Bacteria</taxon>
        <taxon>Bacillati</taxon>
        <taxon>Actinomycetota</taxon>
        <taxon>Actinomycetes</taxon>
        <taxon>Mycobacteriales</taxon>
        <taxon>Mycobacteriaceae</taxon>
        <taxon>Mycolicibacterium</taxon>
    </lineage>
</organism>
<name>B8R4H9_9MYCO</name>
<sequence length="244" mass="25330">MTRFAGQRVVITGAGSGIGFEMARLFVEEGATVLAADLDPGGVPEGAHGLPVDVSSPQDVHRMASAAADMMGGVDILCNNAGIGSTTNILDATPEEWDRVFAVNVRGTFLCIKAILPGMLAQEHGVIINTASAAAMIGLPDRASYSASKGAIVSLTKQVAVQWAGNGVRCNSICPGTVDSPWVARLIEQAQDPTARRAELTARQPMKRLATPTEIARAALYLASDDAAFVTGTDLIIDGGTIAR</sequence>
<dbReference type="FunFam" id="3.40.50.720:FF:000084">
    <property type="entry name" value="Short-chain dehydrogenase reductase"/>
    <property type="match status" value="1"/>
</dbReference>
<dbReference type="PRINTS" id="PR00081">
    <property type="entry name" value="GDHRDH"/>
</dbReference>
<proteinExistence type="inferred from homology"/>
<dbReference type="InterPro" id="IPR020904">
    <property type="entry name" value="Sc_DH/Rdtase_CS"/>
</dbReference>
<dbReference type="PRINTS" id="PR00080">
    <property type="entry name" value="SDRFAMILY"/>
</dbReference>
<keyword evidence="2" id="KW-0560">Oxidoreductase</keyword>
<dbReference type="AlphaFoldDB" id="B8R4H9"/>
<dbReference type="GO" id="GO:0016491">
    <property type="term" value="F:oxidoreductase activity"/>
    <property type="evidence" value="ECO:0007669"/>
    <property type="project" value="UniProtKB-KW"/>
</dbReference>
<dbReference type="Pfam" id="PF13561">
    <property type="entry name" value="adh_short_C2"/>
    <property type="match status" value="1"/>
</dbReference>
<evidence type="ECO:0000256" key="1">
    <source>
        <dbReference type="ARBA" id="ARBA00006484"/>
    </source>
</evidence>
<evidence type="ECO:0000256" key="2">
    <source>
        <dbReference type="ARBA" id="ARBA00023002"/>
    </source>
</evidence>
<comment type="similarity">
    <text evidence="1">Belongs to the short-chain dehydrogenases/reductases (SDR) family.</text>
</comment>
<dbReference type="EMBL" id="EU851876">
    <property type="protein sequence ID" value="ACL11809.1"/>
    <property type="molecule type" value="Genomic_DNA"/>
</dbReference>
<evidence type="ECO:0000313" key="3">
    <source>
        <dbReference type="EMBL" id="ACL11809.1"/>
    </source>
</evidence>
<dbReference type="NCBIfam" id="NF005559">
    <property type="entry name" value="PRK07231.1"/>
    <property type="match status" value="1"/>
</dbReference>
<dbReference type="PANTHER" id="PTHR43477">
    <property type="entry name" value="DIHYDROANTICAPSIN 7-DEHYDROGENASE"/>
    <property type="match status" value="1"/>
</dbReference>
<dbReference type="InterPro" id="IPR036291">
    <property type="entry name" value="NAD(P)-bd_dom_sf"/>
</dbReference>
<dbReference type="PROSITE" id="PS00061">
    <property type="entry name" value="ADH_SHORT"/>
    <property type="match status" value="1"/>
</dbReference>
<reference evidence="3" key="1">
    <citation type="journal article" date="2009" name="Biochem. J.">
        <title>Characterization of the phenylurea hydrolases A and B: founding members of a novel amidohydrolase subgroup.</title>
        <authorList>
            <person name="Khurana J.L."/>
            <person name="Jackson C.J."/>
            <person name="Scott C."/>
            <person name="Pandey G."/>
            <person name="Horne I."/>
            <person name="Russell R.J."/>
            <person name="Herlt A."/>
            <person name="Easton C.J."/>
            <person name="Oakeshott J.G."/>
        </authorList>
    </citation>
    <scope>NUCLEOTIDE SEQUENCE</scope>
    <source>
        <strain evidence="3">JK1</strain>
    </source>
</reference>
<dbReference type="CDD" id="cd05233">
    <property type="entry name" value="SDR_c"/>
    <property type="match status" value="1"/>
</dbReference>
<dbReference type="SUPFAM" id="SSF51735">
    <property type="entry name" value="NAD(P)-binding Rossmann-fold domains"/>
    <property type="match status" value="1"/>
</dbReference>
<dbReference type="Gene3D" id="3.40.50.720">
    <property type="entry name" value="NAD(P)-binding Rossmann-like Domain"/>
    <property type="match status" value="1"/>
</dbReference>
<dbReference type="InterPro" id="IPR051122">
    <property type="entry name" value="SDR_DHRS6-like"/>
</dbReference>